<dbReference type="HOGENOM" id="CLU_106275_1_0_10"/>
<proteinExistence type="predicted"/>
<dbReference type="eggNOG" id="COG2253">
    <property type="taxonomic scope" value="Bacteria"/>
</dbReference>
<organism evidence="1 2">
    <name type="scientific">Haliscomenobacter hydrossis (strain ATCC 27775 / DSM 1100 / LMG 10767 / O)</name>
    <dbReference type="NCBI Taxonomy" id="760192"/>
    <lineage>
        <taxon>Bacteria</taxon>
        <taxon>Pseudomonadati</taxon>
        <taxon>Bacteroidota</taxon>
        <taxon>Saprospiria</taxon>
        <taxon>Saprospirales</taxon>
        <taxon>Haliscomenobacteraceae</taxon>
        <taxon>Haliscomenobacter</taxon>
    </lineage>
</organism>
<gene>
    <name evidence="1" type="ordered locus">Halhy_6508</name>
</gene>
<dbReference type="KEGG" id="hhy:Halhy_6508"/>
<accession>F4KSH3</accession>
<dbReference type="AlphaFoldDB" id="F4KSH3"/>
<evidence type="ECO:0000313" key="2">
    <source>
        <dbReference type="Proteomes" id="UP000008461"/>
    </source>
</evidence>
<evidence type="ECO:0000313" key="1">
    <source>
        <dbReference type="EMBL" id="AEE54324.1"/>
    </source>
</evidence>
<evidence type="ECO:0008006" key="3">
    <source>
        <dbReference type="Google" id="ProtNLM"/>
    </source>
</evidence>
<dbReference type="InterPro" id="IPR014942">
    <property type="entry name" value="AbiEii"/>
</dbReference>
<dbReference type="Pfam" id="PF08843">
    <property type="entry name" value="AbiEii"/>
    <property type="match status" value="2"/>
</dbReference>
<dbReference type="EMBL" id="CP002691">
    <property type="protein sequence ID" value="AEE54324.1"/>
    <property type="molecule type" value="Genomic_DNA"/>
</dbReference>
<name>F4KSH3_HALH1</name>
<dbReference type="STRING" id="760192.Halhy_6508"/>
<sequence>MEPLQQFYLVGGTSLALQMGHRISIDLDLFTAEPFDKQALLDLLTAQFSEFMLESEGASMLITNINQIKVDFVKMGYPILFPPIEIEGVRMLDIRDIAPMKLKAIAQRGSKKDFYDIYFLLKEIALPEMLRLFSEKFQQQEIFHIIKSLTYFEDAEQYPNPNVFDKKTSWEMVKSRIFEVVQQLT</sequence>
<reference evidence="1 2" key="1">
    <citation type="journal article" date="2011" name="Stand. Genomic Sci.">
        <title>Complete genome sequence of Haliscomenobacter hydrossis type strain (O).</title>
        <authorList>
            <consortium name="US DOE Joint Genome Institute (JGI-PGF)"/>
            <person name="Daligault H."/>
            <person name="Lapidus A."/>
            <person name="Zeytun A."/>
            <person name="Nolan M."/>
            <person name="Lucas S."/>
            <person name="Del Rio T.G."/>
            <person name="Tice H."/>
            <person name="Cheng J.F."/>
            <person name="Tapia R."/>
            <person name="Han C."/>
            <person name="Goodwin L."/>
            <person name="Pitluck S."/>
            <person name="Liolios K."/>
            <person name="Pagani I."/>
            <person name="Ivanova N."/>
            <person name="Huntemann M."/>
            <person name="Mavromatis K."/>
            <person name="Mikhailova N."/>
            <person name="Pati A."/>
            <person name="Chen A."/>
            <person name="Palaniappan K."/>
            <person name="Land M."/>
            <person name="Hauser L."/>
            <person name="Brambilla E.M."/>
            <person name="Rohde M."/>
            <person name="Verbarg S."/>
            <person name="Goker M."/>
            <person name="Bristow J."/>
            <person name="Eisen J.A."/>
            <person name="Markowitz V."/>
            <person name="Hugenholtz P."/>
            <person name="Kyrpides N.C."/>
            <person name="Klenk H.P."/>
            <person name="Woyke T."/>
        </authorList>
    </citation>
    <scope>NUCLEOTIDE SEQUENCE [LARGE SCALE GENOMIC DNA]</scope>
    <source>
        <strain evidence="2">ATCC 27775 / DSM 1100 / LMG 10767 / O</strain>
    </source>
</reference>
<dbReference type="Proteomes" id="UP000008461">
    <property type="component" value="Chromosome"/>
</dbReference>
<keyword evidence="2" id="KW-1185">Reference proteome</keyword>
<reference key="2">
    <citation type="submission" date="2011-04" db="EMBL/GenBank/DDBJ databases">
        <title>Complete sequence of chromosome of Haliscomenobacter hydrossis DSM 1100.</title>
        <authorList>
            <consortium name="US DOE Joint Genome Institute (JGI-PGF)"/>
            <person name="Lucas S."/>
            <person name="Han J."/>
            <person name="Lapidus A."/>
            <person name="Bruce D."/>
            <person name="Goodwin L."/>
            <person name="Pitluck S."/>
            <person name="Peters L."/>
            <person name="Kyrpides N."/>
            <person name="Mavromatis K."/>
            <person name="Ivanova N."/>
            <person name="Ovchinnikova G."/>
            <person name="Pagani I."/>
            <person name="Daligault H."/>
            <person name="Detter J.C."/>
            <person name="Han C."/>
            <person name="Land M."/>
            <person name="Hauser L."/>
            <person name="Markowitz V."/>
            <person name="Cheng J.-F."/>
            <person name="Hugenholtz P."/>
            <person name="Woyke T."/>
            <person name="Wu D."/>
            <person name="Verbarg S."/>
            <person name="Frueling A."/>
            <person name="Brambilla E."/>
            <person name="Klenk H.-P."/>
            <person name="Eisen J.A."/>
        </authorList>
    </citation>
    <scope>NUCLEOTIDE SEQUENCE</scope>
    <source>
        <strain>DSM 1100</strain>
    </source>
</reference>
<protein>
    <recommendedName>
        <fullName evidence="3">Nucleotidyl transferase AbiEii toxin, Type IV TA system</fullName>
    </recommendedName>
</protein>